<reference evidence="1" key="1">
    <citation type="submission" date="2022-03" db="EMBL/GenBank/DDBJ databases">
        <authorList>
            <person name="Martin C."/>
        </authorList>
    </citation>
    <scope>NUCLEOTIDE SEQUENCE</scope>
</reference>
<dbReference type="InterPro" id="IPR036056">
    <property type="entry name" value="Fibrinogen-like_C"/>
</dbReference>
<dbReference type="SUPFAM" id="SSF56496">
    <property type="entry name" value="Fibrinogen C-terminal domain-like"/>
    <property type="match status" value="1"/>
</dbReference>
<organism evidence="1 2">
    <name type="scientific">Owenia fusiformis</name>
    <name type="common">Polychaete worm</name>
    <dbReference type="NCBI Taxonomy" id="6347"/>
    <lineage>
        <taxon>Eukaryota</taxon>
        <taxon>Metazoa</taxon>
        <taxon>Spiralia</taxon>
        <taxon>Lophotrochozoa</taxon>
        <taxon>Annelida</taxon>
        <taxon>Polychaeta</taxon>
        <taxon>Sedentaria</taxon>
        <taxon>Canalipalpata</taxon>
        <taxon>Sabellida</taxon>
        <taxon>Oweniida</taxon>
        <taxon>Oweniidae</taxon>
        <taxon>Owenia</taxon>
    </lineage>
</organism>
<dbReference type="InterPro" id="IPR014716">
    <property type="entry name" value="Fibrinogen_a/b/g_C_1"/>
</dbReference>
<dbReference type="EMBL" id="CAIIXF020000007">
    <property type="protein sequence ID" value="CAH1790427.1"/>
    <property type="molecule type" value="Genomic_DNA"/>
</dbReference>
<evidence type="ECO:0000313" key="2">
    <source>
        <dbReference type="Proteomes" id="UP000749559"/>
    </source>
</evidence>
<proteinExistence type="predicted"/>
<protein>
    <submittedName>
        <fullName evidence="1">Uncharacterized protein</fullName>
    </submittedName>
</protein>
<dbReference type="Gene3D" id="3.90.215.10">
    <property type="entry name" value="Gamma Fibrinogen, chain A, domain 1"/>
    <property type="match status" value="1"/>
</dbReference>
<sequence>MEWRQKAFWFILVIINKVLGETTTFLKVPGLKIMGNILKIYQLYSQSLDDCMLRCVIQGDDCKMLNFDTNVDAGFTTCFLVGESGDTYLQPTADFSLYIKSGYEKNKTACFHGNLIDGVCHCDNGFYGEQCDFVDKDCSSYHKRLGSISGYYTIMPYIGLQPTVVMCTNQYIHLVSRSFDGPADFFQKSWNQFEYGFTGIHDNAPLGIHGNSYAFFGLQYASKMTELKDFDLELSIKVDQVNVMYLLKYFKIASEQNGYSISFSAIEGPNITPIPGNWNISMIDPSMLAWQLNGSRFSSWDLDNDNKTTTNCAHENGGGFWYNDCSTCHLVNGTEIVNDVDGIPEICIPQMMFPLNDTLRGLSEFNMILKPNTP</sequence>
<dbReference type="InterPro" id="IPR050373">
    <property type="entry name" value="Fibrinogen_C-term_domain"/>
</dbReference>
<evidence type="ECO:0000313" key="1">
    <source>
        <dbReference type="EMBL" id="CAH1790427.1"/>
    </source>
</evidence>
<dbReference type="Proteomes" id="UP000749559">
    <property type="component" value="Unassembled WGS sequence"/>
</dbReference>
<dbReference type="PROSITE" id="PS51406">
    <property type="entry name" value="FIBRINOGEN_C_2"/>
    <property type="match status" value="1"/>
</dbReference>
<dbReference type="Pfam" id="PF00147">
    <property type="entry name" value="Fibrinogen_C"/>
    <property type="match status" value="1"/>
</dbReference>
<name>A0A8J1UWU8_OWEFU</name>
<gene>
    <name evidence="1" type="ORF">OFUS_LOCUS15634</name>
</gene>
<dbReference type="SMART" id="SM00186">
    <property type="entry name" value="FBG"/>
    <property type="match status" value="1"/>
</dbReference>
<dbReference type="OrthoDB" id="6160102at2759"/>
<keyword evidence="2" id="KW-1185">Reference proteome</keyword>
<accession>A0A8J1UWU8</accession>
<dbReference type="InterPro" id="IPR002181">
    <property type="entry name" value="Fibrinogen_a/b/g_C_dom"/>
</dbReference>
<comment type="caution">
    <text evidence="1">The sequence shown here is derived from an EMBL/GenBank/DDBJ whole genome shotgun (WGS) entry which is preliminary data.</text>
</comment>
<dbReference type="PANTHER" id="PTHR19143">
    <property type="entry name" value="FIBRINOGEN/TENASCIN/ANGIOPOEITIN"/>
    <property type="match status" value="1"/>
</dbReference>
<dbReference type="AlphaFoldDB" id="A0A8J1UWU8"/>